<gene>
    <name evidence="2" type="ORF">WJX84_009730</name>
</gene>
<feature type="compositionally biased region" description="Polar residues" evidence="1">
    <location>
        <begin position="198"/>
        <end position="223"/>
    </location>
</feature>
<sequence length="245" mass="25079">MDSSRQASVLLGMPGDMLAADDPGDLFSTKVGGQPIFPGLTQPPLGTSLQCRVCSGHLSLVLQAGLCPPDPGSSRAPDTEAAMAPLPAAASERLNGRSSSHSAPTNGSTLEHEAVPKDWGPSGGIAEGGDSWGGNDTAWGSKDSSAERGAQGAQDPLDFSDLGAALDELAPSSHSHSFAHTALGHQSQSDEARGTDTGGNPQSSANGRNDTSSSGMYPSTSHHILSPFPHPLPHPISHFFHNPPL</sequence>
<dbReference type="AlphaFoldDB" id="A0AAW1TGE4"/>
<feature type="region of interest" description="Disordered" evidence="1">
    <location>
        <begin position="171"/>
        <end position="229"/>
    </location>
</feature>
<dbReference type="PANTHER" id="PTHR47762:SF2">
    <property type="entry name" value="OS04G0640800 PROTEIN"/>
    <property type="match status" value="1"/>
</dbReference>
<proteinExistence type="predicted"/>
<evidence type="ECO:0000256" key="1">
    <source>
        <dbReference type="SAM" id="MobiDB-lite"/>
    </source>
</evidence>
<keyword evidence="3" id="KW-1185">Reference proteome</keyword>
<feature type="compositionally biased region" description="Polar residues" evidence="1">
    <location>
        <begin position="96"/>
        <end position="109"/>
    </location>
</feature>
<protein>
    <submittedName>
        <fullName evidence="2">Uncharacterized protein</fullName>
    </submittedName>
</protein>
<name>A0AAW1TGE4_9CHLO</name>
<evidence type="ECO:0000313" key="2">
    <source>
        <dbReference type="EMBL" id="KAK9867556.1"/>
    </source>
</evidence>
<comment type="caution">
    <text evidence="2">The sequence shown here is derived from an EMBL/GenBank/DDBJ whole genome shotgun (WGS) entry which is preliminary data.</text>
</comment>
<dbReference type="PANTHER" id="PTHR47762">
    <property type="entry name" value="OSJNBB0079B02.4 PROTEIN"/>
    <property type="match status" value="1"/>
</dbReference>
<dbReference type="EMBL" id="JALJOV010000079">
    <property type="protein sequence ID" value="KAK9867556.1"/>
    <property type="molecule type" value="Genomic_DNA"/>
</dbReference>
<feature type="region of interest" description="Disordered" evidence="1">
    <location>
        <begin position="91"/>
        <end position="158"/>
    </location>
</feature>
<feature type="compositionally biased region" description="Polar residues" evidence="1">
    <location>
        <begin position="172"/>
        <end position="187"/>
    </location>
</feature>
<reference evidence="2 3" key="1">
    <citation type="journal article" date="2024" name="Nat. Commun.">
        <title>Phylogenomics reveals the evolutionary origins of lichenization in chlorophyte algae.</title>
        <authorList>
            <person name="Puginier C."/>
            <person name="Libourel C."/>
            <person name="Otte J."/>
            <person name="Skaloud P."/>
            <person name="Haon M."/>
            <person name="Grisel S."/>
            <person name="Petersen M."/>
            <person name="Berrin J.G."/>
            <person name="Delaux P.M."/>
            <person name="Dal Grande F."/>
            <person name="Keller J."/>
        </authorList>
    </citation>
    <scope>NUCLEOTIDE SEQUENCE [LARGE SCALE GENOMIC DNA]</scope>
    <source>
        <strain evidence="2 3">SAG 2523</strain>
    </source>
</reference>
<dbReference type="Proteomes" id="UP001485043">
    <property type="component" value="Unassembled WGS sequence"/>
</dbReference>
<accession>A0AAW1TGE4</accession>
<feature type="compositionally biased region" description="Gly residues" evidence="1">
    <location>
        <begin position="121"/>
        <end position="132"/>
    </location>
</feature>
<evidence type="ECO:0000313" key="3">
    <source>
        <dbReference type="Proteomes" id="UP001485043"/>
    </source>
</evidence>
<organism evidence="2 3">
    <name type="scientific">Apatococcus fuscideae</name>
    <dbReference type="NCBI Taxonomy" id="2026836"/>
    <lineage>
        <taxon>Eukaryota</taxon>
        <taxon>Viridiplantae</taxon>
        <taxon>Chlorophyta</taxon>
        <taxon>core chlorophytes</taxon>
        <taxon>Trebouxiophyceae</taxon>
        <taxon>Chlorellales</taxon>
        <taxon>Chlorellaceae</taxon>
        <taxon>Apatococcus</taxon>
    </lineage>
</organism>